<evidence type="ECO:0000256" key="1">
    <source>
        <dbReference type="ARBA" id="ARBA00023125"/>
    </source>
</evidence>
<dbReference type="InterPro" id="IPR036390">
    <property type="entry name" value="WH_DNA-bd_sf"/>
</dbReference>
<accession>A0A3B0ZG57</accession>
<dbReference type="GO" id="GO:0003700">
    <property type="term" value="F:DNA-binding transcription factor activity"/>
    <property type="evidence" value="ECO:0007669"/>
    <property type="project" value="TreeGrafter"/>
</dbReference>
<dbReference type="SUPFAM" id="SSF46785">
    <property type="entry name" value="Winged helix' DNA-binding domain"/>
    <property type="match status" value="1"/>
</dbReference>
<dbReference type="InterPro" id="IPR036388">
    <property type="entry name" value="WH-like_DNA-bd_sf"/>
</dbReference>
<name>A0A3B0ZG57_9ZZZZ</name>
<proteinExistence type="predicted"/>
<dbReference type="AlphaFoldDB" id="A0A3B0ZG57"/>
<dbReference type="PANTHER" id="PTHR33221:SF4">
    <property type="entry name" value="HTH-TYPE TRANSCRIPTIONAL REPRESSOR NSRR"/>
    <property type="match status" value="1"/>
</dbReference>
<evidence type="ECO:0000313" key="2">
    <source>
        <dbReference type="EMBL" id="VAW88030.1"/>
    </source>
</evidence>
<dbReference type="Gene3D" id="1.10.10.10">
    <property type="entry name" value="Winged helix-like DNA-binding domain superfamily/Winged helix DNA-binding domain"/>
    <property type="match status" value="1"/>
</dbReference>
<reference evidence="2" key="1">
    <citation type="submission" date="2018-06" db="EMBL/GenBank/DDBJ databases">
        <authorList>
            <person name="Zhirakovskaya E."/>
        </authorList>
    </citation>
    <scope>NUCLEOTIDE SEQUENCE</scope>
</reference>
<dbReference type="GO" id="GO:0005829">
    <property type="term" value="C:cytosol"/>
    <property type="evidence" value="ECO:0007669"/>
    <property type="project" value="TreeGrafter"/>
</dbReference>
<dbReference type="Pfam" id="PF02082">
    <property type="entry name" value="Rrf2"/>
    <property type="match status" value="1"/>
</dbReference>
<dbReference type="PROSITE" id="PS51197">
    <property type="entry name" value="HTH_RRF2_2"/>
    <property type="match status" value="1"/>
</dbReference>
<dbReference type="EMBL" id="UOFQ01000086">
    <property type="protein sequence ID" value="VAW88030.1"/>
    <property type="molecule type" value="Genomic_DNA"/>
</dbReference>
<dbReference type="GO" id="GO:0003677">
    <property type="term" value="F:DNA binding"/>
    <property type="evidence" value="ECO:0007669"/>
    <property type="project" value="UniProtKB-KW"/>
</dbReference>
<sequence>MQLTLYTDYSLRVLVYLGLKDEGLSTITEISDNYEISRNHLVKVVHNLSNNGFIHTVRGKGGGMRLAFSPDKINIGTVVRATENNFNIVECFDPENSACPITRICALKGALKEANRNFLAVLDRYTLADVLVNRDELAATFKSIRIIEQPMPAPVPQPMGLSS</sequence>
<dbReference type="PANTHER" id="PTHR33221">
    <property type="entry name" value="WINGED HELIX-TURN-HELIX TRANSCRIPTIONAL REGULATOR, RRF2 FAMILY"/>
    <property type="match status" value="1"/>
</dbReference>
<gene>
    <name evidence="2" type="ORF">MNBD_GAMMA17-1365</name>
</gene>
<organism evidence="2">
    <name type="scientific">hydrothermal vent metagenome</name>
    <dbReference type="NCBI Taxonomy" id="652676"/>
    <lineage>
        <taxon>unclassified sequences</taxon>
        <taxon>metagenomes</taxon>
        <taxon>ecological metagenomes</taxon>
    </lineage>
</organism>
<dbReference type="InterPro" id="IPR000944">
    <property type="entry name" value="Tscrpt_reg_Rrf2"/>
</dbReference>
<dbReference type="NCBIfam" id="TIGR00738">
    <property type="entry name" value="rrf2_super"/>
    <property type="match status" value="1"/>
</dbReference>
<keyword evidence="1" id="KW-0238">DNA-binding</keyword>
<protein>
    <submittedName>
        <fullName evidence="2">Nitrite-sensitive transcriptional repressor NsrR</fullName>
    </submittedName>
</protein>